<dbReference type="EMBL" id="JAWDGP010000304">
    <property type="protein sequence ID" value="KAK3801525.1"/>
    <property type="molecule type" value="Genomic_DNA"/>
</dbReference>
<proteinExistence type="predicted"/>
<sequence>MCGGLVCPCDKSPGAWAVESEPNQNEGVKAYQSSLDLCQTDLFSTPKSRERFARNVRRQTSDRVSVIGARQNPRKRCRLHLALTSRHFLANNFRYRACQVPLYSLLLIRTRDRHGSGVRPTRWITSLCIPLASLNPMLRLPTST</sequence>
<gene>
    <name evidence="1" type="ORF">RRG08_066715</name>
</gene>
<protein>
    <submittedName>
        <fullName evidence="1">Uncharacterized protein</fullName>
    </submittedName>
</protein>
<dbReference type="Proteomes" id="UP001283361">
    <property type="component" value="Unassembled WGS sequence"/>
</dbReference>
<evidence type="ECO:0000313" key="2">
    <source>
        <dbReference type="Proteomes" id="UP001283361"/>
    </source>
</evidence>
<reference evidence="1" key="1">
    <citation type="journal article" date="2023" name="G3 (Bethesda)">
        <title>A reference genome for the long-term kleptoplast-retaining sea slug Elysia crispata morphotype clarki.</title>
        <authorList>
            <person name="Eastman K.E."/>
            <person name="Pendleton A.L."/>
            <person name="Shaikh M.A."/>
            <person name="Suttiyut T."/>
            <person name="Ogas R."/>
            <person name="Tomko P."/>
            <person name="Gavelis G."/>
            <person name="Widhalm J.R."/>
            <person name="Wisecaver J.H."/>
        </authorList>
    </citation>
    <scope>NUCLEOTIDE SEQUENCE</scope>
    <source>
        <strain evidence="1">ECLA1</strain>
    </source>
</reference>
<accession>A0AAE1ECD4</accession>
<organism evidence="1 2">
    <name type="scientific">Elysia crispata</name>
    <name type="common">lettuce slug</name>
    <dbReference type="NCBI Taxonomy" id="231223"/>
    <lineage>
        <taxon>Eukaryota</taxon>
        <taxon>Metazoa</taxon>
        <taxon>Spiralia</taxon>
        <taxon>Lophotrochozoa</taxon>
        <taxon>Mollusca</taxon>
        <taxon>Gastropoda</taxon>
        <taxon>Heterobranchia</taxon>
        <taxon>Euthyneura</taxon>
        <taxon>Panpulmonata</taxon>
        <taxon>Sacoglossa</taxon>
        <taxon>Placobranchoidea</taxon>
        <taxon>Plakobranchidae</taxon>
        <taxon>Elysia</taxon>
    </lineage>
</organism>
<evidence type="ECO:0000313" key="1">
    <source>
        <dbReference type="EMBL" id="KAK3801525.1"/>
    </source>
</evidence>
<keyword evidence="2" id="KW-1185">Reference proteome</keyword>
<name>A0AAE1ECD4_9GAST</name>
<dbReference type="AlphaFoldDB" id="A0AAE1ECD4"/>
<comment type="caution">
    <text evidence="1">The sequence shown here is derived from an EMBL/GenBank/DDBJ whole genome shotgun (WGS) entry which is preliminary data.</text>
</comment>